<proteinExistence type="inferred from homology"/>
<feature type="region of interest" description="Disordered" evidence="6">
    <location>
        <begin position="596"/>
        <end position="632"/>
    </location>
</feature>
<reference evidence="7" key="1">
    <citation type="submission" date="2015-09" db="EMBL/GenBank/DDBJ databases">
        <title>Scylla olivacea transcriptome.</title>
        <authorList>
            <person name="Ikhwanuddin M."/>
        </authorList>
    </citation>
    <scope>NUCLEOTIDE SEQUENCE</scope>
</reference>
<dbReference type="InterPro" id="IPR023252">
    <property type="entry name" value="Aurora_borealis_protein"/>
</dbReference>
<feature type="compositionally biased region" description="Basic and acidic residues" evidence="6">
    <location>
        <begin position="155"/>
        <end position="171"/>
    </location>
</feature>
<dbReference type="GO" id="GO:0007088">
    <property type="term" value="P:regulation of mitotic nuclear division"/>
    <property type="evidence" value="ECO:0007669"/>
    <property type="project" value="TreeGrafter"/>
</dbReference>
<dbReference type="GO" id="GO:0005634">
    <property type="term" value="C:nucleus"/>
    <property type="evidence" value="ECO:0007669"/>
    <property type="project" value="TreeGrafter"/>
</dbReference>
<dbReference type="AlphaFoldDB" id="A0A0P4W844"/>
<sequence length="863" mass="92495">MESKSASEGASCGSEGGTSVCEEGGAGWLTSTPHPPRRPLHHLNTASPRPPLTPYRYHGCKAIPEEKEDQENIDPASKGVQESCASVKSSGMSPENTSATHTGSGSSPFAYPLIWEASHSTTSSSPSDKKPGVDVTSWRSPVSHYRATESQAAKGDVKEEQDGKNGKEGGGKVRNRSGPSSEVSVSKVACHGPSVTPSKASHAQTLSNASSVFLTPSSSMHSSRPWESRGGQTPKQQRVALSASAHVNPFEVGAESLYLSAVSPSLFQQVVSPSQKTDINFRWSIDQMAALQPVNIETSPFMQVETFVDPEYERRAQDAIDRFFTTQQSVIPSPWTGNNKSVSVVKKMCVQQSQASPSLPPPRTQTVWCQTELTLPPVLPPALEEALKPFCTFTQNQAWQGSGEGDEAGCLNNTTLRRKLLFGHDDLTSNTPSSQGGSEPSSPTAPHSLHSDLRSPTPVAEGHKINTEEEEVEDSGLVWCTAPLGPGSVSEGIEGGGVMRHSPPTPPSAHGPALSSTTTQATHRPDALLTGDKLLTSPDISPIHHHQYNDVEAKQTVPSCVSLEGSYLEPPHTSCTFTFLNEISSVSSGPHLNASLASGVAESSGTGKEWRSGGEKHTFSSTHGSTQHHQHHQQPCMEVMACEMLMKTCEEEAQEKEEDERQDKAVNMRESFCSQYTDQDMKSRSPVTSSPTAQLRSFSNSGHFSSSPRQDLSHSPLEVDSPARKFSVSPPLSPIFCRPLLFPAQPSSRPQSVSMKEVKGGLEVTLMEESEVCGVPVAATTTLPRCSSLCDVEMDSQPLVESHLGEETASQDTGYQTASATSLLNSNYSSTTFPQDLAPLHPQPETTQHSIPATGKECRSSVV</sequence>
<evidence type="ECO:0000256" key="6">
    <source>
        <dbReference type="SAM" id="MobiDB-lite"/>
    </source>
</evidence>
<dbReference type="GO" id="GO:0060236">
    <property type="term" value="P:regulation of mitotic spindle organization"/>
    <property type="evidence" value="ECO:0007669"/>
    <property type="project" value="TreeGrafter"/>
</dbReference>
<dbReference type="PRINTS" id="PR02038">
    <property type="entry name" value="AURORABORA"/>
</dbReference>
<keyword evidence="3" id="KW-0132">Cell division</keyword>
<feature type="region of interest" description="Disordered" evidence="6">
    <location>
        <begin position="1"/>
        <end position="233"/>
    </location>
</feature>
<comment type="similarity">
    <text evidence="1">Belongs to the BORA family.</text>
</comment>
<protein>
    <recommendedName>
        <fullName evidence="2">Protein aurora borealis</fullName>
    </recommendedName>
</protein>
<dbReference type="PANTHER" id="PTHR14728">
    <property type="entry name" value="PROTEIN AURORA BOREALIS"/>
    <property type="match status" value="1"/>
</dbReference>
<feature type="region of interest" description="Disordered" evidence="6">
    <location>
        <begin position="424"/>
        <end position="460"/>
    </location>
</feature>
<feature type="compositionally biased region" description="Basic and acidic residues" evidence="6">
    <location>
        <begin position="608"/>
        <end position="618"/>
    </location>
</feature>
<dbReference type="PANTHER" id="PTHR14728:SF2">
    <property type="entry name" value="PROTEIN AURORA BOREALIS"/>
    <property type="match status" value="1"/>
</dbReference>
<name>A0A0P4W844_SCYOL</name>
<feature type="compositionally biased region" description="Polar residues" evidence="6">
    <location>
        <begin position="83"/>
        <end position="107"/>
    </location>
</feature>
<evidence type="ECO:0000313" key="7">
    <source>
        <dbReference type="EMBL" id="JAI64803.1"/>
    </source>
</evidence>
<feature type="region of interest" description="Disordered" evidence="6">
    <location>
        <begin position="488"/>
        <end position="522"/>
    </location>
</feature>
<feature type="compositionally biased region" description="Low complexity" evidence="6">
    <location>
        <begin position="432"/>
        <end position="442"/>
    </location>
</feature>
<dbReference type="Pfam" id="PF15280">
    <property type="entry name" value="BORA_N"/>
    <property type="match status" value="1"/>
</dbReference>
<feature type="compositionally biased region" description="Polar residues" evidence="6">
    <location>
        <begin position="685"/>
        <end position="696"/>
    </location>
</feature>
<keyword evidence="5" id="KW-0131">Cell cycle</keyword>
<dbReference type="GO" id="GO:0005737">
    <property type="term" value="C:cytoplasm"/>
    <property type="evidence" value="ECO:0007669"/>
    <property type="project" value="TreeGrafter"/>
</dbReference>
<evidence type="ECO:0000256" key="3">
    <source>
        <dbReference type="ARBA" id="ARBA00022618"/>
    </source>
</evidence>
<organism evidence="7">
    <name type="scientific">Scylla olivacea</name>
    <name type="common">Orange mud crab</name>
    <name type="synonym">Cancer olivacea</name>
    <dbReference type="NCBI Taxonomy" id="85551"/>
    <lineage>
        <taxon>Eukaryota</taxon>
        <taxon>Metazoa</taxon>
        <taxon>Ecdysozoa</taxon>
        <taxon>Arthropoda</taxon>
        <taxon>Crustacea</taxon>
        <taxon>Multicrustacea</taxon>
        <taxon>Malacostraca</taxon>
        <taxon>Eumalacostraca</taxon>
        <taxon>Eucarida</taxon>
        <taxon>Decapoda</taxon>
        <taxon>Pleocyemata</taxon>
        <taxon>Brachyura</taxon>
        <taxon>Eubrachyura</taxon>
        <taxon>Portunoidea</taxon>
        <taxon>Portunidae</taxon>
        <taxon>Portuninae</taxon>
        <taxon>Scylla</taxon>
    </lineage>
</organism>
<feature type="compositionally biased region" description="Low complexity" evidence="6">
    <location>
        <begin position="1"/>
        <end position="19"/>
    </location>
</feature>
<feature type="region of interest" description="Disordered" evidence="6">
    <location>
        <begin position="833"/>
        <end position="863"/>
    </location>
</feature>
<feature type="compositionally biased region" description="Polar residues" evidence="6">
    <location>
        <begin position="195"/>
        <end position="222"/>
    </location>
</feature>
<accession>A0A0P4W844</accession>
<dbReference type="GO" id="GO:0051301">
    <property type="term" value="P:cell division"/>
    <property type="evidence" value="ECO:0007669"/>
    <property type="project" value="UniProtKB-KW"/>
</dbReference>
<evidence type="ECO:0000256" key="1">
    <source>
        <dbReference type="ARBA" id="ARBA00010963"/>
    </source>
</evidence>
<dbReference type="GO" id="GO:0019901">
    <property type="term" value="F:protein kinase binding"/>
    <property type="evidence" value="ECO:0007669"/>
    <property type="project" value="TreeGrafter"/>
</dbReference>
<keyword evidence="4" id="KW-0498">Mitosis</keyword>
<evidence type="ECO:0000256" key="4">
    <source>
        <dbReference type="ARBA" id="ARBA00022776"/>
    </source>
</evidence>
<evidence type="ECO:0000256" key="2">
    <source>
        <dbReference type="ARBA" id="ARBA00020055"/>
    </source>
</evidence>
<evidence type="ECO:0000256" key="5">
    <source>
        <dbReference type="ARBA" id="ARBA00023306"/>
    </source>
</evidence>
<feature type="region of interest" description="Disordered" evidence="6">
    <location>
        <begin position="674"/>
        <end position="718"/>
    </location>
</feature>
<feature type="compositionally biased region" description="Low complexity" evidence="6">
    <location>
        <begin position="697"/>
        <end position="707"/>
    </location>
</feature>
<dbReference type="EMBL" id="GDRN01064649">
    <property type="protein sequence ID" value="JAI64803.1"/>
    <property type="molecule type" value="Transcribed_RNA"/>
</dbReference>